<gene>
    <name evidence="2" type="ORF">AVDCRST_MAG93-910</name>
</gene>
<feature type="domain" description="FHA" evidence="1">
    <location>
        <begin position="173"/>
        <end position="209"/>
    </location>
</feature>
<dbReference type="SUPFAM" id="SSF49879">
    <property type="entry name" value="SMAD/FHA domain"/>
    <property type="match status" value="1"/>
</dbReference>
<dbReference type="Pfam" id="PF12401">
    <property type="entry name" value="FhaA_N"/>
    <property type="match status" value="1"/>
</dbReference>
<evidence type="ECO:0000313" key="2">
    <source>
        <dbReference type="EMBL" id="CAA9231830.1"/>
    </source>
</evidence>
<dbReference type="AlphaFoldDB" id="A0A6J4HS19"/>
<dbReference type="PROSITE" id="PS50006">
    <property type="entry name" value="FHA_DOMAIN"/>
    <property type="match status" value="1"/>
</dbReference>
<reference evidence="2" key="1">
    <citation type="submission" date="2020-02" db="EMBL/GenBank/DDBJ databases">
        <authorList>
            <person name="Meier V. D."/>
        </authorList>
    </citation>
    <scope>NUCLEOTIDE SEQUENCE</scope>
    <source>
        <strain evidence="2">AVDCRST_MAG93</strain>
    </source>
</reference>
<proteinExistence type="predicted"/>
<dbReference type="Pfam" id="PF00498">
    <property type="entry name" value="FHA"/>
    <property type="match status" value="1"/>
</dbReference>
<dbReference type="InterPro" id="IPR000253">
    <property type="entry name" value="FHA_dom"/>
</dbReference>
<dbReference type="CDD" id="cd00060">
    <property type="entry name" value="FHA"/>
    <property type="match status" value="1"/>
</dbReference>
<dbReference type="InterPro" id="IPR042287">
    <property type="entry name" value="FhaA_N_sf"/>
</dbReference>
<dbReference type="Gene3D" id="3.30.2320.60">
    <property type="entry name" value="FhaA, phosphopeptide-binding domain (DUF3662)"/>
    <property type="match status" value="1"/>
</dbReference>
<protein>
    <submittedName>
        <fullName evidence="2">Forkhead-associated</fullName>
    </submittedName>
</protein>
<feature type="non-terminal residue" evidence="2">
    <location>
        <position position="209"/>
    </location>
</feature>
<dbReference type="InterPro" id="IPR008984">
    <property type="entry name" value="SMAD_FHA_dom_sf"/>
</dbReference>
<organism evidence="2">
    <name type="scientific">uncultured Chloroflexia bacterium</name>
    <dbReference type="NCBI Taxonomy" id="1672391"/>
    <lineage>
        <taxon>Bacteria</taxon>
        <taxon>Bacillati</taxon>
        <taxon>Chloroflexota</taxon>
        <taxon>Chloroflexia</taxon>
        <taxon>environmental samples</taxon>
    </lineage>
</organism>
<evidence type="ECO:0000259" key="1">
    <source>
        <dbReference type="PROSITE" id="PS50006"/>
    </source>
</evidence>
<dbReference type="EMBL" id="CADCTR010000298">
    <property type="protein sequence ID" value="CAA9231830.1"/>
    <property type="molecule type" value="Genomic_DNA"/>
</dbReference>
<sequence>MSALFRFERFMENVVEGSVQRLFRSPVQPAEIARRLERAMESQQTISVDRVIVPAFYRAFLNPEDFKVFEPIQESLEREMATYLQDLARERNFTLLEHPFVDVAPDPAVSRRGIQVVAEMSASNKAPHGHGIDSTQVISANNTGTPSRAQNNAQLVLETADGPHAFPIELDLITVGRGLNNDLIVEDPRVSRQHAQLRYKSRRYFIGDL</sequence>
<name>A0A6J4HS19_9CHLR</name>
<dbReference type="Gene3D" id="2.60.200.20">
    <property type="match status" value="1"/>
</dbReference>
<accession>A0A6J4HS19</accession>
<dbReference type="InterPro" id="IPR022128">
    <property type="entry name" value="FhaA_N"/>
</dbReference>